<comment type="cofactor">
    <cofactor evidence="1">
        <name>Zn(2+)</name>
        <dbReference type="ChEBI" id="CHEBI:29105"/>
    </cofactor>
</comment>
<organism evidence="11 12">
    <name type="scientific">Pedobacter psychrophilus</name>
    <dbReference type="NCBI Taxonomy" id="1826909"/>
    <lineage>
        <taxon>Bacteria</taxon>
        <taxon>Pseudomonadati</taxon>
        <taxon>Bacteroidota</taxon>
        <taxon>Sphingobacteriia</taxon>
        <taxon>Sphingobacteriales</taxon>
        <taxon>Sphingobacteriaceae</taxon>
        <taxon>Pedobacter</taxon>
    </lineage>
</organism>
<evidence type="ECO:0000256" key="1">
    <source>
        <dbReference type="ARBA" id="ARBA00001947"/>
    </source>
</evidence>
<dbReference type="EC" id="4.1.2.50" evidence="4"/>
<dbReference type="PANTHER" id="PTHR12589">
    <property type="entry name" value="PYRUVOYL TETRAHYDROBIOPTERIN SYNTHASE"/>
    <property type="match status" value="1"/>
</dbReference>
<dbReference type="PANTHER" id="PTHR12589:SF7">
    <property type="entry name" value="6-PYRUVOYL TETRAHYDROBIOPTERIN SYNTHASE"/>
    <property type="match status" value="1"/>
</dbReference>
<dbReference type="AlphaFoldDB" id="A0A179DLK0"/>
<keyword evidence="6" id="KW-0479">Metal-binding</keyword>
<evidence type="ECO:0000256" key="3">
    <source>
        <dbReference type="ARBA" id="ARBA00008900"/>
    </source>
</evidence>
<comment type="caution">
    <text evidence="11">The sequence shown here is derived from an EMBL/GenBank/DDBJ whole genome shotgun (WGS) entry which is preliminary data.</text>
</comment>
<proteinExistence type="inferred from homology"/>
<dbReference type="GO" id="GO:0070497">
    <property type="term" value="F:6-carboxytetrahydropterin synthase activity"/>
    <property type="evidence" value="ECO:0007669"/>
    <property type="project" value="UniProtKB-EC"/>
</dbReference>
<dbReference type="SUPFAM" id="SSF55620">
    <property type="entry name" value="Tetrahydrobiopterin biosynthesis enzymes-like"/>
    <property type="match status" value="1"/>
</dbReference>
<dbReference type="EMBL" id="LWHJ01000011">
    <property type="protein sequence ID" value="OAQ41672.1"/>
    <property type="molecule type" value="Genomic_DNA"/>
</dbReference>
<evidence type="ECO:0000256" key="9">
    <source>
        <dbReference type="ARBA" id="ARBA00031449"/>
    </source>
</evidence>
<dbReference type="Gene3D" id="3.30.479.10">
    <property type="entry name" value="6-pyruvoyl tetrahydropterin synthase/QueD"/>
    <property type="match status" value="1"/>
</dbReference>
<evidence type="ECO:0000256" key="8">
    <source>
        <dbReference type="ARBA" id="ARBA00023239"/>
    </source>
</evidence>
<reference evidence="11 12" key="1">
    <citation type="submission" date="2016-04" db="EMBL/GenBank/DDBJ databases">
        <authorList>
            <person name="Evans L.H."/>
            <person name="Alamgir A."/>
            <person name="Owens N."/>
            <person name="Weber N.D."/>
            <person name="Virtaneva K."/>
            <person name="Barbian K."/>
            <person name="Babar A."/>
            <person name="Rosenke K."/>
        </authorList>
    </citation>
    <scope>NUCLEOTIDE SEQUENCE [LARGE SCALE GENOMIC DNA]</scope>
    <source>
        <strain evidence="11 12">CCM 8644</strain>
    </source>
</reference>
<protein>
    <recommendedName>
        <fullName evidence="5">6-carboxy-5,6,7,8-tetrahydropterin synthase</fullName>
        <ecNumber evidence="4">4.1.2.50</ecNumber>
    </recommendedName>
    <alternativeName>
        <fullName evidence="9">Queuosine biosynthesis protein QueD</fullName>
    </alternativeName>
</protein>
<dbReference type="UniPathway" id="UPA00391"/>
<dbReference type="STRING" id="1826909.A5893_00745"/>
<dbReference type="GO" id="GO:0046872">
    <property type="term" value="F:metal ion binding"/>
    <property type="evidence" value="ECO:0007669"/>
    <property type="project" value="UniProtKB-KW"/>
</dbReference>
<evidence type="ECO:0000256" key="6">
    <source>
        <dbReference type="ARBA" id="ARBA00022723"/>
    </source>
</evidence>
<dbReference type="InterPro" id="IPR038418">
    <property type="entry name" value="6-PTP_synth/QueD_sf"/>
</dbReference>
<dbReference type="OrthoDB" id="9804698at2"/>
<sequence>MNQKQKVAVYRKEHFNAAHRLNNPNWSDERNQSVYGKCNNPNYHGHNYDLIVKVSGFVDEEVGYLMDLKILSDLIKEKILDRFDHMNLNLDVEEFKKLNPTAENIAMVIYDQLRSEINTDLDLKITLFETERNYVEYPA</sequence>
<evidence type="ECO:0000256" key="4">
    <source>
        <dbReference type="ARBA" id="ARBA00012982"/>
    </source>
</evidence>
<evidence type="ECO:0000256" key="10">
    <source>
        <dbReference type="ARBA" id="ARBA00048807"/>
    </source>
</evidence>
<comment type="catalytic activity">
    <reaction evidence="10">
        <text>7,8-dihydroneopterin 3'-triphosphate + H2O = 6-carboxy-5,6,7,8-tetrahydropterin + triphosphate + acetaldehyde + 2 H(+)</text>
        <dbReference type="Rhea" id="RHEA:27966"/>
        <dbReference type="ChEBI" id="CHEBI:15343"/>
        <dbReference type="ChEBI" id="CHEBI:15377"/>
        <dbReference type="ChEBI" id="CHEBI:15378"/>
        <dbReference type="ChEBI" id="CHEBI:18036"/>
        <dbReference type="ChEBI" id="CHEBI:58462"/>
        <dbReference type="ChEBI" id="CHEBI:61032"/>
        <dbReference type="EC" id="4.1.2.50"/>
    </reaction>
</comment>
<evidence type="ECO:0000313" key="12">
    <source>
        <dbReference type="Proteomes" id="UP000078459"/>
    </source>
</evidence>
<dbReference type="InterPro" id="IPR007115">
    <property type="entry name" value="6-PTP_synth/QueD"/>
</dbReference>
<keyword evidence="8" id="KW-0456">Lyase</keyword>
<evidence type="ECO:0000256" key="2">
    <source>
        <dbReference type="ARBA" id="ARBA00005061"/>
    </source>
</evidence>
<evidence type="ECO:0000256" key="7">
    <source>
        <dbReference type="ARBA" id="ARBA00022833"/>
    </source>
</evidence>
<gene>
    <name evidence="11" type="ORF">A5893_00745</name>
</gene>
<name>A0A179DLK0_9SPHI</name>
<dbReference type="Pfam" id="PF01242">
    <property type="entry name" value="PTPS"/>
    <property type="match status" value="1"/>
</dbReference>
<dbReference type="Proteomes" id="UP000078459">
    <property type="component" value="Unassembled WGS sequence"/>
</dbReference>
<dbReference type="RefSeq" id="WP_068820703.1">
    <property type="nucleotide sequence ID" value="NZ_LWHJ01000011.1"/>
</dbReference>
<accession>A0A179DLK0</accession>
<comment type="similarity">
    <text evidence="3">Belongs to the PTPS family. QueD subfamily.</text>
</comment>
<comment type="pathway">
    <text evidence="2">Purine metabolism; 7-cyano-7-deazaguanine biosynthesis.</text>
</comment>
<dbReference type="FunFam" id="3.30.479.10:FF:000003">
    <property type="entry name" value="6-pyruvoyl tetrahydrobiopterin synthase"/>
    <property type="match status" value="1"/>
</dbReference>
<keyword evidence="7" id="KW-0862">Zinc</keyword>
<reference evidence="11 12" key="2">
    <citation type="submission" date="2016-06" db="EMBL/GenBank/DDBJ databases">
        <title>Pedobacter psychrophilus sp. nov., isolated from Antarctic fragmentary rock.</title>
        <authorList>
            <person name="Svec P."/>
        </authorList>
    </citation>
    <scope>NUCLEOTIDE SEQUENCE [LARGE SCALE GENOMIC DNA]</scope>
    <source>
        <strain evidence="11 12">CCM 8644</strain>
    </source>
</reference>
<evidence type="ECO:0000256" key="5">
    <source>
        <dbReference type="ARBA" id="ARBA00018141"/>
    </source>
</evidence>
<keyword evidence="12" id="KW-1185">Reference proteome</keyword>
<evidence type="ECO:0000313" key="11">
    <source>
        <dbReference type="EMBL" id="OAQ41672.1"/>
    </source>
</evidence>